<dbReference type="PANTHER" id="PTHR23135">
    <property type="entry name" value="MUR LIGASE FAMILY MEMBER"/>
    <property type="match status" value="1"/>
</dbReference>
<dbReference type="Gene3D" id="3.90.190.20">
    <property type="entry name" value="Mur ligase, C-terminal domain"/>
    <property type="match status" value="1"/>
</dbReference>
<dbReference type="SUPFAM" id="SSF63418">
    <property type="entry name" value="MurE/MurF N-terminal domain"/>
    <property type="match status" value="1"/>
</dbReference>
<keyword evidence="3 12" id="KW-0963">Cytoplasm</keyword>
<evidence type="ECO:0000256" key="3">
    <source>
        <dbReference type="ARBA" id="ARBA00022490"/>
    </source>
</evidence>
<feature type="binding site" evidence="12">
    <location>
        <begin position="153"/>
        <end position="154"/>
    </location>
    <ligand>
        <name>UDP-N-acetyl-alpha-D-muramoyl-L-alanyl-D-glutamate</name>
        <dbReference type="ChEBI" id="CHEBI:83900"/>
    </ligand>
</feature>
<reference evidence="17 18" key="1">
    <citation type="journal article" date="2018" name="J. Microbiol.">
        <title>Bacillus spongiae sp. nov., isolated from sponge of Jeju Island.</title>
        <authorList>
            <person name="Lee G.E."/>
            <person name="Im W.T."/>
            <person name="Park J.S."/>
        </authorList>
    </citation>
    <scope>NUCLEOTIDE SEQUENCE [LARGE SCALE GENOMIC DNA]</scope>
    <source>
        <strain evidence="17 18">135PIL107-10</strain>
    </source>
</reference>
<keyword evidence="5 12" id="KW-0132">Cell division</keyword>
<organism evidence="17 18">
    <name type="scientific">Bacillus spongiae</name>
    <dbReference type="NCBI Taxonomy" id="2683610"/>
    <lineage>
        <taxon>Bacteria</taxon>
        <taxon>Bacillati</taxon>
        <taxon>Bacillota</taxon>
        <taxon>Bacilli</taxon>
        <taxon>Bacillales</taxon>
        <taxon>Bacillaceae</taxon>
        <taxon>Bacillus</taxon>
    </lineage>
</organism>
<dbReference type="Gene3D" id="3.40.1390.10">
    <property type="entry name" value="MurE/MurF, N-terminal domain"/>
    <property type="match status" value="1"/>
</dbReference>
<evidence type="ECO:0000256" key="6">
    <source>
        <dbReference type="ARBA" id="ARBA00022741"/>
    </source>
</evidence>
<feature type="binding site" evidence="12">
    <location>
        <position position="180"/>
    </location>
    <ligand>
        <name>UDP-N-acetyl-alpha-D-muramoyl-L-alanyl-D-glutamate</name>
        <dbReference type="ChEBI" id="CHEBI:83900"/>
    </ligand>
</feature>
<evidence type="ECO:0000256" key="5">
    <source>
        <dbReference type="ARBA" id="ARBA00022618"/>
    </source>
</evidence>
<feature type="domain" description="Mur ligase central" evidence="16">
    <location>
        <begin position="106"/>
        <end position="314"/>
    </location>
</feature>
<keyword evidence="7 12" id="KW-0067">ATP-binding</keyword>
<dbReference type="InterPro" id="IPR005761">
    <property type="entry name" value="UDP-N-AcMur-Glu-dNH2Pim_ligase"/>
</dbReference>
<dbReference type="Pfam" id="PF08245">
    <property type="entry name" value="Mur_ligase_M"/>
    <property type="match status" value="1"/>
</dbReference>
<evidence type="ECO:0000256" key="12">
    <source>
        <dbReference type="HAMAP-Rule" id="MF_00208"/>
    </source>
</evidence>
<keyword evidence="4 12" id="KW-0436">Ligase</keyword>
<dbReference type="GO" id="GO:0008765">
    <property type="term" value="F:UDP-N-acetylmuramoylalanyl-D-glutamate-2,6-diaminopimelate ligase activity"/>
    <property type="evidence" value="ECO:0007669"/>
    <property type="project" value="UniProtKB-EC"/>
</dbReference>
<dbReference type="InterPro" id="IPR013221">
    <property type="entry name" value="Mur_ligase_cen"/>
</dbReference>
<dbReference type="InterPro" id="IPR036565">
    <property type="entry name" value="Mur-like_cat_sf"/>
</dbReference>
<evidence type="ECO:0000256" key="9">
    <source>
        <dbReference type="ARBA" id="ARBA00022984"/>
    </source>
</evidence>
<dbReference type="SUPFAM" id="SSF53623">
    <property type="entry name" value="MurD-like peptide ligases, catalytic domain"/>
    <property type="match status" value="1"/>
</dbReference>
<keyword evidence="8 12" id="KW-0133">Cell shape</keyword>
<comment type="PTM">
    <text evidence="12">Carboxylation is probably crucial for Mg(2+) binding and, consequently, for the gamma-phosphate positioning of ATP.</text>
</comment>
<evidence type="ECO:0000256" key="1">
    <source>
        <dbReference type="ARBA" id="ARBA00004752"/>
    </source>
</evidence>
<evidence type="ECO:0000313" key="18">
    <source>
        <dbReference type="Proteomes" id="UP001312865"/>
    </source>
</evidence>
<feature type="binding site" evidence="12">
    <location>
        <position position="152"/>
    </location>
    <ligand>
        <name>UDP-N-acetyl-alpha-D-muramoyl-L-alanyl-D-glutamate</name>
        <dbReference type="ChEBI" id="CHEBI:83900"/>
    </ligand>
</feature>
<evidence type="ECO:0000259" key="15">
    <source>
        <dbReference type="Pfam" id="PF02875"/>
    </source>
</evidence>
<comment type="cofactor">
    <cofactor evidence="12">
        <name>Mg(2+)</name>
        <dbReference type="ChEBI" id="CHEBI:18420"/>
    </cofactor>
</comment>
<comment type="function">
    <text evidence="12">Catalyzes the addition of meso-diaminopimelic acid to the nucleotide precursor UDP-N-acetylmuramoyl-L-alanyl-D-glutamate (UMAG) in the biosynthesis of bacterial cell-wall peptidoglycan.</text>
</comment>
<dbReference type="InterPro" id="IPR004101">
    <property type="entry name" value="Mur_ligase_C"/>
</dbReference>
<feature type="binding site" evidence="12">
    <location>
        <position position="186"/>
    </location>
    <ligand>
        <name>UDP-N-acetyl-alpha-D-muramoyl-L-alanyl-D-glutamate</name>
        <dbReference type="ChEBI" id="CHEBI:83900"/>
    </ligand>
</feature>
<dbReference type="PROSITE" id="PS01011">
    <property type="entry name" value="FOLYLPOLYGLU_SYNT_1"/>
    <property type="match status" value="1"/>
</dbReference>
<comment type="pathway">
    <text evidence="1 12 13">Cell wall biogenesis; peptidoglycan biosynthesis.</text>
</comment>
<evidence type="ECO:0000256" key="8">
    <source>
        <dbReference type="ARBA" id="ARBA00022960"/>
    </source>
</evidence>
<dbReference type="Proteomes" id="UP001312865">
    <property type="component" value="Unassembled WGS sequence"/>
</dbReference>
<dbReference type="Pfam" id="PF02875">
    <property type="entry name" value="Mur_ligase_C"/>
    <property type="match status" value="1"/>
</dbReference>
<dbReference type="NCBIfam" id="NF001124">
    <property type="entry name" value="PRK00139.1-2"/>
    <property type="match status" value="1"/>
</dbReference>
<protein>
    <recommendedName>
        <fullName evidence="12">UDP-N-acetylmuramoyl-L-alanyl-D-glutamate--2,6-diaminopimelate ligase</fullName>
        <ecNumber evidence="12">6.3.2.13</ecNumber>
    </recommendedName>
    <alternativeName>
        <fullName evidence="12">Meso-A2pm-adding enzyme</fullName>
    </alternativeName>
    <alternativeName>
        <fullName evidence="12">Meso-diaminopimelate-adding enzyme</fullName>
    </alternativeName>
    <alternativeName>
        <fullName evidence="12">UDP-MurNAc-L-Ala-D-Glu:meso-diaminopimelate ligase</fullName>
    </alternativeName>
    <alternativeName>
        <fullName evidence="12">UDP-MurNAc-tripeptide synthetase</fullName>
    </alternativeName>
    <alternativeName>
        <fullName evidence="12">UDP-N-acetylmuramyl-tripeptide synthetase</fullName>
    </alternativeName>
</protein>
<dbReference type="Gene3D" id="3.40.1190.10">
    <property type="entry name" value="Mur-like, catalytic domain"/>
    <property type="match status" value="1"/>
</dbReference>
<evidence type="ECO:0000256" key="13">
    <source>
        <dbReference type="RuleBase" id="RU004135"/>
    </source>
</evidence>
<comment type="similarity">
    <text evidence="2 12">Belongs to the MurCDEF family. MurE subfamily.</text>
</comment>
<keyword evidence="11 12" id="KW-0961">Cell wall biogenesis/degradation</keyword>
<feature type="binding site" evidence="12">
    <location>
        <position position="460"/>
    </location>
    <ligand>
        <name>meso-2,6-diaminopimelate</name>
        <dbReference type="ChEBI" id="CHEBI:57791"/>
    </ligand>
</feature>
<keyword evidence="10 12" id="KW-0131">Cell cycle</keyword>
<dbReference type="EMBL" id="JBBAXC010000002">
    <property type="protein sequence ID" value="MEI5906078.1"/>
    <property type="molecule type" value="Genomic_DNA"/>
</dbReference>
<feature type="binding site" evidence="12">
    <location>
        <position position="386"/>
    </location>
    <ligand>
        <name>meso-2,6-diaminopimelate</name>
        <dbReference type="ChEBI" id="CHEBI:57791"/>
    </ligand>
</feature>
<comment type="catalytic activity">
    <reaction evidence="12">
        <text>UDP-N-acetyl-alpha-D-muramoyl-L-alanyl-D-glutamate + meso-2,6-diaminopimelate + ATP = UDP-N-acetyl-alpha-D-muramoyl-L-alanyl-gamma-D-glutamyl-meso-2,6-diaminopimelate + ADP + phosphate + H(+)</text>
        <dbReference type="Rhea" id="RHEA:23676"/>
        <dbReference type="ChEBI" id="CHEBI:15378"/>
        <dbReference type="ChEBI" id="CHEBI:30616"/>
        <dbReference type="ChEBI" id="CHEBI:43474"/>
        <dbReference type="ChEBI" id="CHEBI:57791"/>
        <dbReference type="ChEBI" id="CHEBI:83900"/>
        <dbReference type="ChEBI" id="CHEBI:83905"/>
        <dbReference type="ChEBI" id="CHEBI:456216"/>
        <dbReference type="EC" id="6.3.2.13"/>
    </reaction>
</comment>
<dbReference type="InterPro" id="IPR035911">
    <property type="entry name" value="MurE/MurF_N"/>
</dbReference>
<evidence type="ECO:0000256" key="10">
    <source>
        <dbReference type="ARBA" id="ARBA00023306"/>
    </source>
</evidence>
<evidence type="ECO:0000256" key="7">
    <source>
        <dbReference type="ARBA" id="ARBA00022840"/>
    </source>
</evidence>
<dbReference type="InterPro" id="IPR018109">
    <property type="entry name" value="Folylpolyglutamate_synth_CS"/>
</dbReference>
<dbReference type="RefSeq" id="WP_336585499.1">
    <property type="nucleotide sequence ID" value="NZ_JBBAXC010000002.1"/>
</dbReference>
<comment type="caution">
    <text evidence="17">The sequence shown here is derived from an EMBL/GenBank/DDBJ whole genome shotgun (WGS) entry which is preliminary data.</text>
</comment>
<comment type="subcellular location">
    <subcellularLocation>
        <location evidence="12 13">Cytoplasm</location>
    </subcellularLocation>
</comment>
<feature type="binding site" evidence="12">
    <location>
        <begin position="410"/>
        <end position="413"/>
    </location>
    <ligand>
        <name>meso-2,6-diaminopimelate</name>
        <dbReference type="ChEBI" id="CHEBI:57791"/>
    </ligand>
</feature>
<dbReference type="EC" id="6.3.2.13" evidence="12"/>
<evidence type="ECO:0000256" key="2">
    <source>
        <dbReference type="ARBA" id="ARBA00005898"/>
    </source>
</evidence>
<evidence type="ECO:0000313" key="17">
    <source>
        <dbReference type="EMBL" id="MEI5906078.1"/>
    </source>
</evidence>
<name>A0ABU8H9V7_9BACI</name>
<keyword evidence="12" id="KW-0460">Magnesium</keyword>
<feature type="binding site" evidence="12">
    <location>
        <begin position="108"/>
        <end position="114"/>
    </location>
    <ligand>
        <name>ATP</name>
        <dbReference type="ChEBI" id="CHEBI:30616"/>
    </ligand>
</feature>
<keyword evidence="6 12" id="KW-0547">Nucleotide-binding</keyword>
<dbReference type="NCBIfam" id="TIGR01085">
    <property type="entry name" value="murE"/>
    <property type="match status" value="1"/>
</dbReference>
<keyword evidence="18" id="KW-1185">Reference proteome</keyword>
<accession>A0ABU8H9V7</accession>
<evidence type="ECO:0000259" key="14">
    <source>
        <dbReference type="Pfam" id="PF01225"/>
    </source>
</evidence>
<feature type="binding site" evidence="12">
    <location>
        <position position="464"/>
    </location>
    <ligand>
        <name>meso-2,6-diaminopimelate</name>
        <dbReference type="ChEBI" id="CHEBI:57791"/>
    </ligand>
</feature>
<feature type="modified residue" description="N6-carboxylysine" evidence="12">
    <location>
        <position position="220"/>
    </location>
</feature>
<gene>
    <name evidence="12" type="primary">murE</name>
    <name evidence="17" type="ORF">WAK64_03205</name>
</gene>
<dbReference type="NCBIfam" id="NF001126">
    <property type="entry name" value="PRK00139.1-4"/>
    <property type="match status" value="1"/>
</dbReference>
<feature type="short sequence motif" description="Meso-diaminopimelate recognition motif" evidence="12">
    <location>
        <begin position="410"/>
        <end position="413"/>
    </location>
</feature>
<dbReference type="Pfam" id="PF01225">
    <property type="entry name" value="Mur_ligase"/>
    <property type="match status" value="1"/>
</dbReference>
<feature type="binding site" evidence="12">
    <location>
        <position position="188"/>
    </location>
    <ligand>
        <name>UDP-N-acetyl-alpha-D-muramoyl-L-alanyl-D-glutamate</name>
        <dbReference type="ChEBI" id="CHEBI:83900"/>
    </ligand>
</feature>
<evidence type="ECO:0000256" key="4">
    <source>
        <dbReference type="ARBA" id="ARBA00022598"/>
    </source>
</evidence>
<sequence>MKLHILMGILPVYSLYGDGDPQINDLTDHHESVKQGDLFFCIKGEKLDGHDFAQQAVSMGAVAIIAEKRLNVNVPCVVVKNTRRAMAVMADYFFGQPTKQLCLVGITGTNGKTTTSLIIEKILDDAGKKTGLIGTLFSRIGGERGEETKVSNTTPNSLYLQKLFAKFRSQNATHAVMEVSSHALVQERVIGCDFDIALFTNLSQDHLDYHGTMNDYRDAKGLLFSRLGNSYNINYPKYAIVNGDDSHSSFYQKLTASHVLTYGIVEKADIMAKHIEMNEKGTRFLLITPFGEKKVMVPLVGEFNIYNVLAAVSVGLIQKIDLNQIISSIETFQGGNGRFQLINRGQKFMVIVDYAHTPDGLKNVLETAGKIAKGKIYVVIGCGGERDRQKRPQMGEIACHYADYAIFTSDNPRSENPQHIIKEMEKGTTKENFTSIVDRKKAIYHAIQQGIEGDVILIAGKGHEPYQIIGDKILEFNDVEVCHKALMKQAEND</sequence>
<feature type="domain" description="Mur ligase C-terminal" evidence="15">
    <location>
        <begin position="337"/>
        <end position="462"/>
    </location>
</feature>
<dbReference type="HAMAP" id="MF_00208">
    <property type="entry name" value="MurE"/>
    <property type="match status" value="1"/>
</dbReference>
<dbReference type="SUPFAM" id="SSF53244">
    <property type="entry name" value="MurD-like peptide ligases, peptide-binding domain"/>
    <property type="match status" value="1"/>
</dbReference>
<keyword evidence="9 12" id="KW-0573">Peptidoglycan synthesis</keyword>
<dbReference type="PANTHER" id="PTHR23135:SF4">
    <property type="entry name" value="UDP-N-ACETYLMURAMOYL-L-ALANYL-D-GLUTAMATE--2,6-DIAMINOPIMELATE LIGASE MURE HOMOLOG, CHLOROPLASTIC"/>
    <property type="match status" value="1"/>
</dbReference>
<dbReference type="InterPro" id="IPR036615">
    <property type="entry name" value="Mur_ligase_C_dom_sf"/>
</dbReference>
<comment type="caution">
    <text evidence="12">Lacks conserved residue(s) required for the propagation of feature annotation.</text>
</comment>
<dbReference type="InterPro" id="IPR000713">
    <property type="entry name" value="Mur_ligase_N"/>
</dbReference>
<proteinExistence type="inferred from homology"/>
<evidence type="ECO:0000256" key="11">
    <source>
        <dbReference type="ARBA" id="ARBA00023316"/>
    </source>
</evidence>
<evidence type="ECO:0000259" key="16">
    <source>
        <dbReference type="Pfam" id="PF08245"/>
    </source>
</evidence>
<feature type="domain" description="Mur ligase N-terminal catalytic" evidence="14">
    <location>
        <begin position="33"/>
        <end position="81"/>
    </location>
</feature>